<evidence type="ECO:0000313" key="2">
    <source>
        <dbReference type="EMBL" id="SUI75397.1"/>
    </source>
</evidence>
<proteinExistence type="predicted"/>
<feature type="transmembrane region" description="Helical" evidence="1">
    <location>
        <begin position="188"/>
        <end position="210"/>
    </location>
</feature>
<dbReference type="AlphaFoldDB" id="A0A380A6I6"/>
<feature type="transmembrane region" description="Helical" evidence="1">
    <location>
        <begin position="296"/>
        <end position="324"/>
    </location>
</feature>
<dbReference type="Proteomes" id="UP000254069">
    <property type="component" value="Unassembled WGS sequence"/>
</dbReference>
<gene>
    <name evidence="2" type="ORF">NCTC10738_02342</name>
</gene>
<dbReference type="RefSeq" id="WP_115389748.1">
    <property type="nucleotide sequence ID" value="NZ_CP047422.1"/>
</dbReference>
<keyword evidence="1" id="KW-0472">Membrane</keyword>
<keyword evidence="3" id="KW-1185">Reference proteome</keyword>
<feature type="transmembrane region" description="Helical" evidence="1">
    <location>
        <begin position="35"/>
        <end position="56"/>
    </location>
</feature>
<feature type="transmembrane region" description="Helical" evidence="1">
    <location>
        <begin position="267"/>
        <end position="290"/>
    </location>
</feature>
<sequence>MGLRQSANSMARVISDLFVQPEFGGAEKARDRSRYFIALLPILAIHYQWQLVYMFSPSLLLAIQEVDFFISLLAILATGLQLSIGAGLLAAHIAIGRRAFGYLGGVPLALVNILFGFSYPTLLSMIQFDKTMPWLGLMFALGCAVVWLVAQLLIYLFRPPLVKVEPEHPLLAHRKGCAPDRQTPALAFFRSSMILGICNGLFLGCLIFMVQTSGSPSFALRSLLRLEGQGTGTLIMFWLLPSLYFGYRIISRRARNLGWSVAKTVCLMLFITLLLLPGSGVVISLALSFMDSYASYILITLSLMLLWGAMLSTSLLNMMLLWLVPKDPRSSRETQAAWMKLKQ</sequence>
<feature type="transmembrane region" description="Helical" evidence="1">
    <location>
        <begin position="102"/>
        <end position="122"/>
    </location>
</feature>
<feature type="transmembrane region" description="Helical" evidence="1">
    <location>
        <begin position="134"/>
        <end position="157"/>
    </location>
</feature>
<dbReference type="EMBL" id="UGYO01000001">
    <property type="protein sequence ID" value="SUI75397.1"/>
    <property type="molecule type" value="Genomic_DNA"/>
</dbReference>
<keyword evidence="1" id="KW-0812">Transmembrane</keyword>
<name>A0A380A6I6_9GAMM</name>
<feature type="transmembrane region" description="Helical" evidence="1">
    <location>
        <begin position="68"/>
        <end position="90"/>
    </location>
</feature>
<evidence type="ECO:0000256" key="1">
    <source>
        <dbReference type="SAM" id="Phobius"/>
    </source>
</evidence>
<reference evidence="2 3" key="1">
    <citation type="submission" date="2018-06" db="EMBL/GenBank/DDBJ databases">
        <authorList>
            <consortium name="Pathogen Informatics"/>
            <person name="Doyle S."/>
        </authorList>
    </citation>
    <scope>NUCLEOTIDE SEQUENCE [LARGE SCALE GENOMIC DNA]</scope>
    <source>
        <strain evidence="2 3">NCTC10738</strain>
    </source>
</reference>
<organism evidence="2 3">
    <name type="scientific">Shewanella algae</name>
    <dbReference type="NCBI Taxonomy" id="38313"/>
    <lineage>
        <taxon>Bacteria</taxon>
        <taxon>Pseudomonadati</taxon>
        <taxon>Pseudomonadota</taxon>
        <taxon>Gammaproteobacteria</taxon>
        <taxon>Alteromonadales</taxon>
        <taxon>Shewanellaceae</taxon>
        <taxon>Shewanella</taxon>
    </lineage>
</organism>
<feature type="transmembrane region" description="Helical" evidence="1">
    <location>
        <begin position="230"/>
        <end position="247"/>
    </location>
</feature>
<keyword evidence="1" id="KW-1133">Transmembrane helix</keyword>
<protein>
    <submittedName>
        <fullName evidence="2">Uncharacterized protein</fullName>
    </submittedName>
</protein>
<evidence type="ECO:0000313" key="3">
    <source>
        <dbReference type="Proteomes" id="UP000254069"/>
    </source>
</evidence>
<accession>A0A380A6I6</accession>